<name>A0A9P1H0M4_9PEZI</name>
<sequence length="124" mass="13882">MLVFLFHAKAAVISSHAQRRVAAKVAKTRAAPAPVDYGATLRFLVGATSWSRMSHPDLIWFFGQLALPKPCHSAHQHQEQLPGAPNYEQLPENKRSQKATDAYFASRSYPGYFSRTPMRFPIPS</sequence>
<reference evidence="2" key="1">
    <citation type="submission" date="2022-11" db="EMBL/GenBank/DDBJ databases">
        <authorList>
            <person name="Scott C."/>
            <person name="Bruce N."/>
        </authorList>
    </citation>
    <scope>NUCLEOTIDE SEQUENCE</scope>
</reference>
<evidence type="ECO:0000313" key="2">
    <source>
        <dbReference type="EMBL" id="CAI4213789.1"/>
    </source>
</evidence>
<dbReference type="Proteomes" id="UP000838763">
    <property type="component" value="Unassembled WGS sequence"/>
</dbReference>
<feature type="region of interest" description="Disordered" evidence="1">
    <location>
        <begin position="73"/>
        <end position="97"/>
    </location>
</feature>
<evidence type="ECO:0000256" key="1">
    <source>
        <dbReference type="SAM" id="MobiDB-lite"/>
    </source>
</evidence>
<protein>
    <submittedName>
        <fullName evidence="2">Uncharacterized protein</fullName>
    </submittedName>
</protein>
<organism evidence="2 3">
    <name type="scientific">Parascedosporium putredinis</name>
    <dbReference type="NCBI Taxonomy" id="1442378"/>
    <lineage>
        <taxon>Eukaryota</taxon>
        <taxon>Fungi</taxon>
        <taxon>Dikarya</taxon>
        <taxon>Ascomycota</taxon>
        <taxon>Pezizomycotina</taxon>
        <taxon>Sordariomycetes</taxon>
        <taxon>Hypocreomycetidae</taxon>
        <taxon>Microascales</taxon>
        <taxon>Microascaceae</taxon>
        <taxon>Parascedosporium</taxon>
    </lineage>
</organism>
<proteinExistence type="predicted"/>
<gene>
    <name evidence="2" type="ORF">PPNO1_LOCUS3534</name>
</gene>
<dbReference type="EMBL" id="CALLCH030000009">
    <property type="protein sequence ID" value="CAI4213789.1"/>
    <property type="molecule type" value="Genomic_DNA"/>
</dbReference>
<comment type="caution">
    <text evidence="2">The sequence shown here is derived from an EMBL/GenBank/DDBJ whole genome shotgun (WGS) entry which is preliminary data.</text>
</comment>
<evidence type="ECO:0000313" key="3">
    <source>
        <dbReference type="Proteomes" id="UP000838763"/>
    </source>
</evidence>
<dbReference type="AlphaFoldDB" id="A0A9P1H0M4"/>
<accession>A0A9P1H0M4</accession>
<keyword evidence="3" id="KW-1185">Reference proteome</keyword>